<sequence>MWVNPKELSRLSLPAQATGVTAAAAAVALVLLIPAQAQSAPKTDAGQPVETVNAIALSVVNDIPVAKVKQIVRSDHFQVDQEGRIRSVEKKNAPAAAPSSALAVPPGVDVFKLHSRQGSNRTIYLDFTGHSVEGTAWNGGARIDAPPYDSDGNPSSYNDAEREAIYQAFLAVSEDYRSFDVDVTTEETIEDKITRSGSADQVYGTRAVITPKDVTNCGCGGQAYIGTFDEANRHANYQPAWAYATSGYDGKSIAEIVSHETGHNLGLGHDGQTTGTEYYGGHTNWAPIMGVGYGQPVTQWSKGEYTNANNTEDDLSVIPANGAPTLADDFPNDPASAASLTDNTPVTGIISTDADVDVFAIQHAGGTLTAKALPAVFAPDLDIKLTVRDASGTVVATVDPPVRRVNTNEASGLDASFSQSLGAGRYTFQVEGTGAGNPATNGYSGYATLGQFTLTVDAG</sequence>
<dbReference type="Pfam" id="PF13582">
    <property type="entry name" value="Reprolysin_3"/>
    <property type="match status" value="1"/>
</dbReference>
<evidence type="ECO:0000256" key="1">
    <source>
        <dbReference type="SAM" id="SignalP"/>
    </source>
</evidence>
<evidence type="ECO:0000313" key="2">
    <source>
        <dbReference type="EMBL" id="RSM84296.1"/>
    </source>
</evidence>
<evidence type="ECO:0000313" key="3">
    <source>
        <dbReference type="Proteomes" id="UP000287547"/>
    </source>
</evidence>
<dbReference type="EMBL" id="QHKI01000017">
    <property type="protein sequence ID" value="RSM84296.1"/>
    <property type="molecule type" value="Genomic_DNA"/>
</dbReference>
<evidence type="ECO:0008006" key="4">
    <source>
        <dbReference type="Google" id="ProtNLM"/>
    </source>
</evidence>
<dbReference type="SUPFAM" id="SSF55486">
    <property type="entry name" value="Metalloproteases ('zincins'), catalytic domain"/>
    <property type="match status" value="1"/>
</dbReference>
<feature type="signal peptide" evidence="1">
    <location>
        <begin position="1"/>
        <end position="39"/>
    </location>
</feature>
<feature type="chain" id="PRO_5019142875" description="Metallo-peptidase family M12B Reprolysin-like" evidence="1">
    <location>
        <begin position="40"/>
        <end position="459"/>
    </location>
</feature>
<gene>
    <name evidence="2" type="ORF">DMH04_21595</name>
</gene>
<organism evidence="2 3">
    <name type="scientific">Kibdelosporangium aridum</name>
    <dbReference type="NCBI Taxonomy" id="2030"/>
    <lineage>
        <taxon>Bacteria</taxon>
        <taxon>Bacillati</taxon>
        <taxon>Actinomycetota</taxon>
        <taxon>Actinomycetes</taxon>
        <taxon>Pseudonocardiales</taxon>
        <taxon>Pseudonocardiaceae</taxon>
        <taxon>Kibdelosporangium</taxon>
    </lineage>
</organism>
<keyword evidence="1" id="KW-0732">Signal</keyword>
<protein>
    <recommendedName>
        <fullName evidence="4">Metallo-peptidase family M12B Reprolysin-like</fullName>
    </recommendedName>
</protein>
<comment type="caution">
    <text evidence="2">The sequence shown here is derived from an EMBL/GenBank/DDBJ whole genome shotgun (WGS) entry which is preliminary data.</text>
</comment>
<dbReference type="AlphaFoldDB" id="A0A428Z8G1"/>
<dbReference type="Gene3D" id="3.40.390.10">
    <property type="entry name" value="Collagenase (Catalytic Domain)"/>
    <property type="match status" value="1"/>
</dbReference>
<accession>A0A428Z8G1</accession>
<dbReference type="InterPro" id="IPR024079">
    <property type="entry name" value="MetalloPept_cat_dom_sf"/>
</dbReference>
<dbReference type="OrthoDB" id="954626at2"/>
<dbReference type="Proteomes" id="UP000287547">
    <property type="component" value="Unassembled WGS sequence"/>
</dbReference>
<dbReference type="GO" id="GO:0008237">
    <property type="term" value="F:metallopeptidase activity"/>
    <property type="evidence" value="ECO:0007669"/>
    <property type="project" value="InterPro"/>
</dbReference>
<dbReference type="Gene3D" id="2.60.120.380">
    <property type="match status" value="1"/>
</dbReference>
<name>A0A428Z8G1_KIBAR</name>
<reference evidence="2 3" key="1">
    <citation type="submission" date="2018-05" db="EMBL/GenBank/DDBJ databases">
        <title>Evolution of GPA BGCs.</title>
        <authorList>
            <person name="Waglechner N."/>
            <person name="Wright G.D."/>
        </authorList>
    </citation>
    <scope>NUCLEOTIDE SEQUENCE [LARGE SCALE GENOMIC DNA]</scope>
    <source>
        <strain evidence="2 3">A82846</strain>
    </source>
</reference>
<proteinExistence type="predicted"/>